<evidence type="ECO:0000256" key="3">
    <source>
        <dbReference type="ARBA" id="ARBA00022554"/>
    </source>
</evidence>
<dbReference type="GO" id="GO:0000045">
    <property type="term" value="P:autophagosome assembly"/>
    <property type="evidence" value="ECO:0007669"/>
    <property type="project" value="TreeGrafter"/>
</dbReference>
<dbReference type="InterPro" id="IPR000225">
    <property type="entry name" value="Armadillo"/>
</dbReference>
<dbReference type="InterPro" id="IPR011989">
    <property type="entry name" value="ARM-like"/>
</dbReference>
<gene>
    <name evidence="9" type="primary">VAC8_1</name>
    <name evidence="9" type="ORF">IWW36_000030</name>
</gene>
<evidence type="ECO:0000256" key="1">
    <source>
        <dbReference type="ARBA" id="ARBA00004592"/>
    </source>
</evidence>
<feature type="repeat" description="ARM" evidence="8">
    <location>
        <begin position="166"/>
        <end position="208"/>
    </location>
</feature>
<keyword evidence="10" id="KW-1185">Reference proteome</keyword>
<dbReference type="SUPFAM" id="SSF48371">
    <property type="entry name" value="ARM repeat"/>
    <property type="match status" value="1"/>
</dbReference>
<organism evidence="9 10">
    <name type="scientific">Coemansia brasiliensis</name>
    <dbReference type="NCBI Taxonomy" id="2650707"/>
    <lineage>
        <taxon>Eukaryota</taxon>
        <taxon>Fungi</taxon>
        <taxon>Fungi incertae sedis</taxon>
        <taxon>Zoopagomycota</taxon>
        <taxon>Kickxellomycotina</taxon>
        <taxon>Kickxellomycetes</taxon>
        <taxon>Kickxellales</taxon>
        <taxon>Kickxellaceae</taxon>
        <taxon>Coemansia</taxon>
    </lineage>
</organism>
<keyword evidence="6" id="KW-0449">Lipoprotein</keyword>
<feature type="repeat" description="ARM" evidence="8">
    <location>
        <begin position="84"/>
        <end position="126"/>
    </location>
</feature>
<dbReference type="GO" id="GO:0071562">
    <property type="term" value="P:nucleus-vacuole junction assembly"/>
    <property type="evidence" value="ECO:0007669"/>
    <property type="project" value="InterPro"/>
</dbReference>
<keyword evidence="4" id="KW-0677">Repeat</keyword>
<evidence type="ECO:0000256" key="8">
    <source>
        <dbReference type="PROSITE-ProRule" id="PRU00259"/>
    </source>
</evidence>
<name>A0A9W8M2V1_9FUNG</name>
<feature type="repeat" description="ARM" evidence="8">
    <location>
        <begin position="290"/>
        <end position="332"/>
    </location>
</feature>
<keyword evidence="3" id="KW-0926">Vacuole</keyword>
<dbReference type="GO" id="GO:0000329">
    <property type="term" value="C:fungal-type vacuole membrane"/>
    <property type="evidence" value="ECO:0007669"/>
    <property type="project" value="TreeGrafter"/>
</dbReference>
<evidence type="ECO:0000256" key="6">
    <source>
        <dbReference type="ARBA" id="ARBA00023288"/>
    </source>
</evidence>
<comment type="subcellular location">
    <subcellularLocation>
        <location evidence="1">Vacuole membrane</location>
        <topology evidence="1">Lipid-anchor</topology>
    </subcellularLocation>
</comment>
<evidence type="ECO:0000256" key="5">
    <source>
        <dbReference type="ARBA" id="ARBA00023136"/>
    </source>
</evidence>
<dbReference type="InterPro" id="IPR045156">
    <property type="entry name" value="Vac8"/>
</dbReference>
<keyword evidence="5" id="KW-0472">Membrane</keyword>
<evidence type="ECO:0000256" key="2">
    <source>
        <dbReference type="ARBA" id="ARBA00005462"/>
    </source>
</evidence>
<dbReference type="GO" id="GO:0043495">
    <property type="term" value="F:protein-membrane adaptor activity"/>
    <property type="evidence" value="ECO:0007669"/>
    <property type="project" value="InterPro"/>
</dbReference>
<evidence type="ECO:0000313" key="9">
    <source>
        <dbReference type="EMBL" id="KAJ2852673.1"/>
    </source>
</evidence>
<dbReference type="AlphaFoldDB" id="A0A9W8M2V1"/>
<dbReference type="OrthoDB" id="7537227at2759"/>
<sequence length="568" mass="60182">MGGIISCCGTADKEYQPLLADQERQAVAALVKLFETDTRISFYDGPALQALTVLAHSDVHHLQLSAATAFSEISEYDVRAVDREALEPIVYLLQAAHADVQQAAAAALGNLAGDTANRRLVVELGAVQHLVRQMLAPGADSQINAVGCITNLAGDDENKLRIARSGALPPLVRLARSRDLRVQRNAAGALLNMTHRAEVRRLLVDAGAVAALAELVQARDDDTLYYAATALSNIAVDAEGRNAMCALHMLVPQLLSALQTRHPRVQAQVALTLRNMASDTHFQLHIVEEGALDTLLPLLHSPHMPLAVSAAACLRNLSIHAANEAPIVVAGLVPELLDLAVDAANPDMQCHAIAAVRNLAANSGDKQALLDAGLLDRLGAALNTKCSQARAELAAAFSVFALNDQLWRPVVERGLCGPLARLLRCGHADAELSACLALGALAGRRSEAVEELLRLWPRGLRDGLAQQLTESASDAARSAALWLIAALLAGRPGQARRVLTADAALLAAVEACAATREPSKPWALLPAIFTGHGTEPADDDSTTVASTHEAQRVQSLARQILDQIRDSS</sequence>
<reference evidence="9" key="1">
    <citation type="submission" date="2022-07" db="EMBL/GenBank/DDBJ databases">
        <title>Phylogenomic reconstructions and comparative analyses of Kickxellomycotina fungi.</title>
        <authorList>
            <person name="Reynolds N.K."/>
            <person name="Stajich J.E."/>
            <person name="Barry K."/>
            <person name="Grigoriev I.V."/>
            <person name="Crous P."/>
            <person name="Smith M.E."/>
        </authorList>
    </citation>
    <scope>NUCLEOTIDE SEQUENCE</scope>
    <source>
        <strain evidence="9">NRRL 1566</strain>
    </source>
</reference>
<comment type="caution">
    <text evidence="9">The sequence shown here is derived from an EMBL/GenBank/DDBJ whole genome shotgun (WGS) entry which is preliminary data.</text>
</comment>
<dbReference type="SMART" id="SM00185">
    <property type="entry name" value="ARM"/>
    <property type="match status" value="10"/>
</dbReference>
<feature type="repeat" description="ARM" evidence="8">
    <location>
        <begin position="125"/>
        <end position="167"/>
    </location>
</feature>
<dbReference type="PANTHER" id="PTHR47249">
    <property type="entry name" value="VACUOLAR PROTEIN 8"/>
    <property type="match status" value="1"/>
</dbReference>
<dbReference type="Pfam" id="PF00514">
    <property type="entry name" value="Arm"/>
    <property type="match status" value="5"/>
</dbReference>
<protein>
    <recommendedName>
        <fullName evidence="7">Vacuolar protein 8</fullName>
    </recommendedName>
</protein>
<evidence type="ECO:0000256" key="7">
    <source>
        <dbReference type="ARBA" id="ARBA00026209"/>
    </source>
</evidence>
<dbReference type="Gene3D" id="1.25.10.10">
    <property type="entry name" value="Leucine-rich Repeat Variant"/>
    <property type="match status" value="2"/>
</dbReference>
<dbReference type="Proteomes" id="UP001139887">
    <property type="component" value="Unassembled WGS sequence"/>
</dbReference>
<comment type="similarity">
    <text evidence="2">Belongs to the beta-catenin family.</text>
</comment>
<evidence type="ECO:0000313" key="10">
    <source>
        <dbReference type="Proteomes" id="UP001139887"/>
    </source>
</evidence>
<dbReference type="PANTHER" id="PTHR47249:SF1">
    <property type="entry name" value="VACUOLAR PROTEIN 8"/>
    <property type="match status" value="1"/>
</dbReference>
<dbReference type="PROSITE" id="PS50176">
    <property type="entry name" value="ARM_REPEAT"/>
    <property type="match status" value="6"/>
</dbReference>
<accession>A0A9W8M2V1</accession>
<feature type="repeat" description="ARM" evidence="8">
    <location>
        <begin position="207"/>
        <end position="244"/>
    </location>
</feature>
<dbReference type="EMBL" id="JANBUW010000001">
    <property type="protein sequence ID" value="KAJ2852673.1"/>
    <property type="molecule type" value="Genomic_DNA"/>
</dbReference>
<evidence type="ECO:0000256" key="4">
    <source>
        <dbReference type="ARBA" id="ARBA00022737"/>
    </source>
</evidence>
<dbReference type="InterPro" id="IPR016024">
    <property type="entry name" value="ARM-type_fold"/>
</dbReference>
<proteinExistence type="inferred from homology"/>
<feature type="repeat" description="ARM" evidence="8">
    <location>
        <begin position="331"/>
        <end position="374"/>
    </location>
</feature>